<keyword evidence="3 5" id="KW-1133">Transmembrane helix</keyword>
<dbReference type="EMBL" id="CANHGI010000002">
    <property type="protein sequence ID" value="CAI5442982.1"/>
    <property type="molecule type" value="Genomic_DNA"/>
</dbReference>
<evidence type="ECO:0000313" key="6">
    <source>
        <dbReference type="EMBL" id="CAI5442982.1"/>
    </source>
</evidence>
<keyword evidence="4 5" id="KW-0472">Membrane</keyword>
<evidence type="ECO:0000256" key="4">
    <source>
        <dbReference type="ARBA" id="ARBA00023136"/>
    </source>
</evidence>
<evidence type="ECO:0000256" key="2">
    <source>
        <dbReference type="ARBA" id="ARBA00022692"/>
    </source>
</evidence>
<feature type="transmembrane region" description="Helical" evidence="5">
    <location>
        <begin position="273"/>
        <end position="297"/>
    </location>
</feature>
<dbReference type="Pfam" id="PF02117">
    <property type="entry name" value="7TM_GPCR_Sra"/>
    <property type="match status" value="1"/>
</dbReference>
<dbReference type="GO" id="GO:0004984">
    <property type="term" value="F:olfactory receptor activity"/>
    <property type="evidence" value="ECO:0007669"/>
    <property type="project" value="TreeGrafter"/>
</dbReference>
<dbReference type="OrthoDB" id="5792629at2759"/>
<protein>
    <submittedName>
        <fullName evidence="6">Uncharacterized protein</fullName>
    </submittedName>
</protein>
<dbReference type="InterPro" id="IPR000344">
    <property type="entry name" value="7TM_GPCR_serpentine_rcpt_Sra"/>
</dbReference>
<reference evidence="6" key="1">
    <citation type="submission" date="2022-11" db="EMBL/GenBank/DDBJ databases">
        <authorList>
            <person name="Kikuchi T."/>
        </authorList>
    </citation>
    <scope>NUCLEOTIDE SEQUENCE</scope>
    <source>
        <strain evidence="6">PS1010</strain>
    </source>
</reference>
<sequence>MNLTCVSSQQVEIFNSTPYELAVIFNLTITFLSIICTVFAIYKLLSQSIIHSSTKIFLLSSLYCVLSQDFAYFKLKFNMLRDIFLYFGKPCFPYYEISDCELIQRGMLIATSGLLLIQSFMSLDRILHLILPSFYASLEAFPSLFFASIAILVSFFVYEFLTIGDPLEGEILNCVYFSPKSTGNYQIYNSIVFYFSIGHMILDLLIYRLVLNRNNQMIKTFNLAEKYQAQESLKSTQYIVTLSTIQLTAQVTSSLSSQFLAAVGTYLNSYLNAMAAALLYSMPYFCLAHPLLIMWILRRTRIERQKSIQELRSHRDTQEDHMKRIKTAWA</sequence>
<evidence type="ECO:0000313" key="7">
    <source>
        <dbReference type="Proteomes" id="UP001152747"/>
    </source>
</evidence>
<feature type="transmembrane region" description="Helical" evidence="5">
    <location>
        <begin position="135"/>
        <end position="158"/>
    </location>
</feature>
<feature type="transmembrane region" description="Helical" evidence="5">
    <location>
        <begin position="21"/>
        <end position="44"/>
    </location>
</feature>
<dbReference type="PANTHER" id="PTHR31357:SF11">
    <property type="entry name" value="SERPENTINE RECEPTOR CLASS ALPHA-11"/>
    <property type="match status" value="1"/>
</dbReference>
<feature type="transmembrane region" description="Helical" evidence="5">
    <location>
        <begin position="191"/>
        <end position="211"/>
    </location>
</feature>
<dbReference type="Proteomes" id="UP001152747">
    <property type="component" value="Unassembled WGS sequence"/>
</dbReference>
<dbReference type="GO" id="GO:0004930">
    <property type="term" value="F:G protein-coupled receptor activity"/>
    <property type="evidence" value="ECO:0007669"/>
    <property type="project" value="InterPro"/>
</dbReference>
<comment type="caution">
    <text evidence="6">The sequence shown here is derived from an EMBL/GenBank/DDBJ whole genome shotgun (WGS) entry which is preliminary data.</text>
</comment>
<dbReference type="InterPro" id="IPR051080">
    <property type="entry name" value="Nematode_rcpt-like_serp_alpha"/>
</dbReference>
<evidence type="ECO:0000256" key="5">
    <source>
        <dbReference type="SAM" id="Phobius"/>
    </source>
</evidence>
<organism evidence="6 7">
    <name type="scientific">Caenorhabditis angaria</name>
    <dbReference type="NCBI Taxonomy" id="860376"/>
    <lineage>
        <taxon>Eukaryota</taxon>
        <taxon>Metazoa</taxon>
        <taxon>Ecdysozoa</taxon>
        <taxon>Nematoda</taxon>
        <taxon>Chromadorea</taxon>
        <taxon>Rhabditida</taxon>
        <taxon>Rhabditina</taxon>
        <taxon>Rhabditomorpha</taxon>
        <taxon>Rhabditoidea</taxon>
        <taxon>Rhabditidae</taxon>
        <taxon>Peloderinae</taxon>
        <taxon>Caenorhabditis</taxon>
    </lineage>
</organism>
<dbReference type="PANTHER" id="PTHR31357">
    <property type="entry name" value="SERPENTINE RECEPTOR CLASS ALPHA-10"/>
    <property type="match status" value="1"/>
</dbReference>
<comment type="subcellular location">
    <subcellularLocation>
        <location evidence="1">Membrane</location>
        <topology evidence="1">Multi-pass membrane protein</topology>
    </subcellularLocation>
</comment>
<accession>A0A9P1IBS9</accession>
<proteinExistence type="predicted"/>
<dbReference type="PRINTS" id="PR00697">
    <property type="entry name" value="TMPROTEINSRA"/>
</dbReference>
<feature type="transmembrane region" description="Helical" evidence="5">
    <location>
        <begin position="238"/>
        <end position="261"/>
    </location>
</feature>
<dbReference type="GO" id="GO:0016020">
    <property type="term" value="C:membrane"/>
    <property type="evidence" value="ECO:0007669"/>
    <property type="project" value="UniProtKB-SubCell"/>
</dbReference>
<name>A0A9P1IBS9_9PELO</name>
<keyword evidence="2 5" id="KW-0812">Transmembrane</keyword>
<keyword evidence="7" id="KW-1185">Reference proteome</keyword>
<evidence type="ECO:0000256" key="3">
    <source>
        <dbReference type="ARBA" id="ARBA00022989"/>
    </source>
</evidence>
<evidence type="ECO:0000256" key="1">
    <source>
        <dbReference type="ARBA" id="ARBA00004141"/>
    </source>
</evidence>
<gene>
    <name evidence="6" type="ORF">CAMP_LOCUS5619</name>
</gene>
<dbReference type="AlphaFoldDB" id="A0A9P1IBS9"/>